<evidence type="ECO:0000256" key="1">
    <source>
        <dbReference type="ARBA" id="ARBA00023002"/>
    </source>
</evidence>
<dbReference type="PANTHER" id="PTHR35870">
    <property type="entry name" value="PROTEIN, PUTATIVE (AFU_ORTHOLOGUE AFUA_5G03330)-RELATED"/>
    <property type="match status" value="1"/>
</dbReference>
<dbReference type="EMBL" id="CP138590">
    <property type="protein sequence ID" value="WPH03794.1"/>
    <property type="molecule type" value="Genomic_DNA"/>
</dbReference>
<dbReference type="Pfam" id="PF14027">
    <property type="entry name" value="Questin_oxidase"/>
    <property type="match status" value="1"/>
</dbReference>
<evidence type="ECO:0000313" key="3">
    <source>
        <dbReference type="Proteomes" id="UP001303373"/>
    </source>
</evidence>
<name>A0AAQ3RA38_9PEZI</name>
<accession>A0AAQ3RA38</accession>
<gene>
    <name evidence="2" type="ORF">R9X50_00667700</name>
</gene>
<dbReference type="Proteomes" id="UP001303373">
    <property type="component" value="Chromosome 11"/>
</dbReference>
<proteinExistence type="predicted"/>
<protein>
    <submittedName>
        <fullName evidence="2">Oxidoreductase afly</fullName>
    </submittedName>
</protein>
<dbReference type="GO" id="GO:0016491">
    <property type="term" value="F:oxidoreductase activity"/>
    <property type="evidence" value="ECO:0007669"/>
    <property type="project" value="UniProtKB-KW"/>
</dbReference>
<dbReference type="PANTHER" id="PTHR35870:SF1">
    <property type="entry name" value="PROTEIN, PUTATIVE (AFU_ORTHOLOGUE AFUA_5G03330)-RELATED"/>
    <property type="match status" value="1"/>
</dbReference>
<keyword evidence="1" id="KW-0560">Oxidoreductase</keyword>
<dbReference type="AlphaFoldDB" id="A0AAQ3RA38"/>
<reference evidence="2 3" key="1">
    <citation type="submission" date="2023-11" db="EMBL/GenBank/DDBJ databases">
        <title>An acidophilic fungus is an integral part of prey digestion in a carnivorous sundew plant.</title>
        <authorList>
            <person name="Tsai I.J."/>
        </authorList>
    </citation>
    <scope>NUCLEOTIDE SEQUENCE [LARGE SCALE GENOMIC DNA]</scope>
    <source>
        <strain evidence="2">169a</strain>
    </source>
</reference>
<organism evidence="2 3">
    <name type="scientific">Acrodontium crateriforme</name>
    <dbReference type="NCBI Taxonomy" id="150365"/>
    <lineage>
        <taxon>Eukaryota</taxon>
        <taxon>Fungi</taxon>
        <taxon>Dikarya</taxon>
        <taxon>Ascomycota</taxon>
        <taxon>Pezizomycotina</taxon>
        <taxon>Dothideomycetes</taxon>
        <taxon>Dothideomycetidae</taxon>
        <taxon>Mycosphaerellales</taxon>
        <taxon>Teratosphaeriaceae</taxon>
        <taxon>Acrodontium</taxon>
    </lineage>
</organism>
<sequence length="436" mass="49777">MATATKVQLTPGEWPIYYREGITTEPSQRASDLLQENHEQHHIFVKRTGFHNHIAHHLLTLWALKGSTEQIQSAYDHNKDYQGATTPPQESVVLDMHDRTKWKSFLGNGKYYNDFLQFFQDEIKKSSWQEVVQKYVFAGDERANDILVRLFAGFLHPIIHLGFGIEFQQPSIMAEGLAQAAVHDNWIGDLFWKTEEASKTHRNELSKGIAQLLEEIHADKELSNSPHWSDGNKIRDGVLARAGDRMAAIASQFHLKPADLAEKTAEMINVAAYYAAGAQRNDHVVKYDFYFMHCVNSSIFFSAFLKQDWLSEANKVRLLEWKVWLDLAMYASRKSPDIRLDIVRAYKPNVPSGWDGIQDRVVGYPDDGHAAKLVRALAHGQVVSQPYEDNEAFRIKQDDWLQMGHMAIDSVEAGKPTWVKSAGFDEAWEEVPRAQL</sequence>
<keyword evidence="3" id="KW-1185">Reference proteome</keyword>
<dbReference type="InterPro" id="IPR025337">
    <property type="entry name" value="Questin_oxidase-like"/>
</dbReference>
<evidence type="ECO:0000313" key="2">
    <source>
        <dbReference type="EMBL" id="WPH03794.1"/>
    </source>
</evidence>